<evidence type="ECO:0000313" key="11">
    <source>
        <dbReference type="EMBL" id="CAD5223799.1"/>
    </source>
</evidence>
<gene>
    <name evidence="11" type="ORF">BOKJ2_LOCUS10569</name>
</gene>
<dbReference type="AlphaFoldDB" id="A0A811L835"/>
<accession>A0A811L835</accession>
<dbReference type="InterPro" id="IPR011990">
    <property type="entry name" value="TPR-like_helical_dom_sf"/>
</dbReference>
<dbReference type="Gene3D" id="1.25.40.10">
    <property type="entry name" value="Tetratricopeptide repeat domain"/>
    <property type="match status" value="1"/>
</dbReference>
<dbReference type="OrthoDB" id="433738at2759"/>
<dbReference type="PROSITE" id="PS50005">
    <property type="entry name" value="TPR"/>
    <property type="match status" value="1"/>
</dbReference>
<comment type="caution">
    <text evidence="11">The sequence shown here is derived from an EMBL/GenBank/DDBJ whole genome shotgun (WGS) entry which is preliminary data.</text>
</comment>
<dbReference type="Proteomes" id="UP000783686">
    <property type="component" value="Unassembled WGS sequence"/>
</dbReference>
<evidence type="ECO:0000259" key="10">
    <source>
        <dbReference type="PROSITE" id="PS50059"/>
    </source>
</evidence>
<evidence type="ECO:0000256" key="4">
    <source>
        <dbReference type="ARBA" id="ARBA00022803"/>
    </source>
</evidence>
<reference evidence="11" key="1">
    <citation type="submission" date="2020-09" db="EMBL/GenBank/DDBJ databases">
        <authorList>
            <person name="Kikuchi T."/>
        </authorList>
    </citation>
    <scope>NUCLEOTIDE SEQUENCE</scope>
    <source>
        <strain evidence="11">SH1</strain>
    </source>
</reference>
<dbReference type="GO" id="GO:0003755">
    <property type="term" value="F:peptidyl-prolyl cis-trans isomerase activity"/>
    <property type="evidence" value="ECO:0007669"/>
    <property type="project" value="UniProtKB-KW"/>
</dbReference>
<evidence type="ECO:0000256" key="3">
    <source>
        <dbReference type="ARBA" id="ARBA00022737"/>
    </source>
</evidence>
<evidence type="ECO:0000313" key="12">
    <source>
        <dbReference type="Proteomes" id="UP000614601"/>
    </source>
</evidence>
<organism evidence="11 12">
    <name type="scientific">Bursaphelenchus okinawaensis</name>
    <dbReference type="NCBI Taxonomy" id="465554"/>
    <lineage>
        <taxon>Eukaryota</taxon>
        <taxon>Metazoa</taxon>
        <taxon>Ecdysozoa</taxon>
        <taxon>Nematoda</taxon>
        <taxon>Chromadorea</taxon>
        <taxon>Rhabditida</taxon>
        <taxon>Tylenchina</taxon>
        <taxon>Tylenchomorpha</taxon>
        <taxon>Aphelenchoidea</taxon>
        <taxon>Aphelenchoididae</taxon>
        <taxon>Bursaphelenchus</taxon>
    </lineage>
</organism>
<keyword evidence="12" id="KW-1185">Reference proteome</keyword>
<dbReference type="PANTHER" id="PTHR46512">
    <property type="entry name" value="PEPTIDYLPROLYL ISOMERASE"/>
    <property type="match status" value="1"/>
</dbReference>
<evidence type="ECO:0000256" key="5">
    <source>
        <dbReference type="ARBA" id="ARBA00023110"/>
    </source>
</evidence>
<name>A0A811L835_9BILA</name>
<comment type="catalytic activity">
    <reaction evidence="1 7">
        <text>[protein]-peptidylproline (omega=180) = [protein]-peptidylproline (omega=0)</text>
        <dbReference type="Rhea" id="RHEA:16237"/>
        <dbReference type="Rhea" id="RHEA-COMP:10747"/>
        <dbReference type="Rhea" id="RHEA-COMP:10748"/>
        <dbReference type="ChEBI" id="CHEBI:83833"/>
        <dbReference type="ChEBI" id="CHEBI:83834"/>
        <dbReference type="EC" id="5.2.1.8"/>
    </reaction>
</comment>
<dbReference type="InterPro" id="IPR001179">
    <property type="entry name" value="PPIase_FKBP_dom"/>
</dbReference>
<sequence length="432" mass="48146">MTEAVDLSGDGGVLKTILKEGTAGKKPSPGDTVYVHYTGTLVTGEKFDSSKDRNEPFHFSLAKSQVIKAWDIGIATMNIGEVAVFECRSDYAYGDSGSPPKIPGKATLKFEVELIKFEGEDISPDRDGTIIKSVIAEGERYNYPSEFAPVTIHAVGNYQGTVFYDKTVTYELGEASEVGLPEGVDRALRRIAKGEKCRIVLKGNRFTYGSKSPEGFEFPINAELEFTIFLTDFEKVKASWEMTDEEKVEHSRVLKDKGTKFLKLDKLHLALNKYEAIVTILEHVNPTEDKLKEDLEAVLIAACLNCALVNVKQNLTAEAIKYCDKVLAKNPDHVKALYRKAQALQQRTELEEAMKIYNRVIELEPENKAAAQQILVCKKLVNEIIQKEKKKYSGLFDKLSKMEEAEKSNRIDDADAGEGTSDQPQQVEVEAN</sequence>
<dbReference type="Pfam" id="PF14559">
    <property type="entry name" value="TPR_19"/>
    <property type="match status" value="1"/>
</dbReference>
<dbReference type="InterPro" id="IPR019734">
    <property type="entry name" value="TPR_rpt"/>
</dbReference>
<dbReference type="FunFam" id="3.10.50.40:FF:000013">
    <property type="entry name" value="Peptidylprolyl isomerase"/>
    <property type="match status" value="1"/>
</dbReference>
<keyword evidence="4 8" id="KW-0802">TPR repeat</keyword>
<dbReference type="FunFam" id="3.10.50.40:FF:000006">
    <property type="entry name" value="Peptidyl-prolyl cis-trans isomerase"/>
    <property type="match status" value="1"/>
</dbReference>
<dbReference type="EC" id="5.2.1.8" evidence="2 7"/>
<protein>
    <recommendedName>
        <fullName evidence="2 7">peptidylprolyl isomerase</fullName>
        <ecNumber evidence="2 7">5.2.1.8</ecNumber>
    </recommendedName>
</protein>
<dbReference type="InterPro" id="IPR050754">
    <property type="entry name" value="FKBP4/5/8-like"/>
</dbReference>
<dbReference type="EMBL" id="CAJFDH010000005">
    <property type="protein sequence ID" value="CAD5223799.1"/>
    <property type="molecule type" value="Genomic_DNA"/>
</dbReference>
<evidence type="ECO:0000256" key="8">
    <source>
        <dbReference type="PROSITE-ProRule" id="PRU00339"/>
    </source>
</evidence>
<evidence type="ECO:0000256" key="1">
    <source>
        <dbReference type="ARBA" id="ARBA00000971"/>
    </source>
</evidence>
<feature type="domain" description="PPIase FKBP-type" evidence="10">
    <location>
        <begin position="30"/>
        <end position="118"/>
    </location>
</feature>
<evidence type="ECO:0000256" key="2">
    <source>
        <dbReference type="ARBA" id="ARBA00013194"/>
    </source>
</evidence>
<keyword evidence="3" id="KW-0677">Repeat</keyword>
<dbReference type="PROSITE" id="PS50059">
    <property type="entry name" value="FKBP_PPIASE"/>
    <property type="match status" value="2"/>
</dbReference>
<proteinExistence type="predicted"/>
<dbReference type="PROSITE" id="PS50293">
    <property type="entry name" value="TPR_REGION"/>
    <property type="match status" value="1"/>
</dbReference>
<feature type="domain" description="PPIase FKBP-type" evidence="10">
    <location>
        <begin position="147"/>
        <end position="234"/>
    </location>
</feature>
<dbReference type="EMBL" id="CAJFCW020000005">
    <property type="protein sequence ID" value="CAG9118827.1"/>
    <property type="molecule type" value="Genomic_DNA"/>
</dbReference>
<dbReference type="Proteomes" id="UP000614601">
    <property type="component" value="Unassembled WGS sequence"/>
</dbReference>
<dbReference type="Gene3D" id="3.10.50.40">
    <property type="match status" value="2"/>
</dbReference>
<evidence type="ECO:0000256" key="9">
    <source>
        <dbReference type="SAM" id="MobiDB-lite"/>
    </source>
</evidence>
<keyword evidence="6 7" id="KW-0413">Isomerase</keyword>
<dbReference type="SUPFAM" id="SSF48452">
    <property type="entry name" value="TPR-like"/>
    <property type="match status" value="1"/>
</dbReference>
<evidence type="ECO:0000256" key="6">
    <source>
        <dbReference type="ARBA" id="ARBA00023235"/>
    </source>
</evidence>
<evidence type="ECO:0000256" key="7">
    <source>
        <dbReference type="PROSITE-ProRule" id="PRU00277"/>
    </source>
</evidence>
<dbReference type="SMART" id="SM00028">
    <property type="entry name" value="TPR"/>
    <property type="match status" value="3"/>
</dbReference>
<feature type="region of interest" description="Disordered" evidence="9">
    <location>
        <begin position="406"/>
        <end position="432"/>
    </location>
</feature>
<dbReference type="PANTHER" id="PTHR46512:SF9">
    <property type="entry name" value="PEPTIDYLPROLYL ISOMERASE"/>
    <property type="match status" value="1"/>
</dbReference>
<feature type="repeat" description="TPR" evidence="8">
    <location>
        <begin position="334"/>
        <end position="367"/>
    </location>
</feature>
<dbReference type="Pfam" id="PF00254">
    <property type="entry name" value="FKBP_C"/>
    <property type="match status" value="2"/>
</dbReference>
<dbReference type="SUPFAM" id="SSF54534">
    <property type="entry name" value="FKBP-like"/>
    <property type="match status" value="2"/>
</dbReference>
<keyword evidence="5 7" id="KW-0697">Rotamase</keyword>
<dbReference type="InterPro" id="IPR046357">
    <property type="entry name" value="PPIase_dom_sf"/>
</dbReference>